<dbReference type="Proteomes" id="UP000000763">
    <property type="component" value="Chromosome 4"/>
</dbReference>
<gene>
    <name evidence="1" type="primary">OSJNBa0065J03.19</name>
</gene>
<proteinExistence type="predicted"/>
<dbReference type="AlphaFoldDB" id="Q7XVV3"/>
<reference evidence="2" key="1">
    <citation type="journal article" date="2005" name="Nature">
        <title>The map-based sequence of the rice genome.</title>
        <authorList>
            <consortium name="International rice genome sequencing project (IRGSP)"/>
            <person name="Matsumoto T."/>
            <person name="Wu J."/>
            <person name="Kanamori H."/>
            <person name="Katayose Y."/>
            <person name="Fujisawa M."/>
            <person name="Namiki N."/>
            <person name="Mizuno H."/>
            <person name="Yamamoto K."/>
            <person name="Antonio B.A."/>
            <person name="Baba T."/>
            <person name="Sakata K."/>
            <person name="Nagamura Y."/>
            <person name="Aoki H."/>
            <person name="Arikawa K."/>
            <person name="Arita K."/>
            <person name="Bito T."/>
            <person name="Chiden Y."/>
            <person name="Fujitsuka N."/>
            <person name="Fukunaka R."/>
            <person name="Hamada M."/>
            <person name="Harada C."/>
            <person name="Hayashi A."/>
            <person name="Hijishita S."/>
            <person name="Honda M."/>
            <person name="Hosokawa S."/>
            <person name="Ichikawa Y."/>
            <person name="Idonuma A."/>
            <person name="Iijima M."/>
            <person name="Ikeda M."/>
            <person name="Ikeno M."/>
            <person name="Ito K."/>
            <person name="Ito S."/>
            <person name="Ito T."/>
            <person name="Ito Y."/>
            <person name="Ito Y."/>
            <person name="Iwabuchi A."/>
            <person name="Kamiya K."/>
            <person name="Karasawa W."/>
            <person name="Kurita K."/>
            <person name="Katagiri S."/>
            <person name="Kikuta A."/>
            <person name="Kobayashi H."/>
            <person name="Kobayashi N."/>
            <person name="Machita K."/>
            <person name="Maehara T."/>
            <person name="Masukawa M."/>
            <person name="Mizubayashi T."/>
            <person name="Mukai Y."/>
            <person name="Nagasaki H."/>
            <person name="Nagata Y."/>
            <person name="Naito S."/>
            <person name="Nakashima M."/>
            <person name="Nakama Y."/>
            <person name="Nakamichi Y."/>
            <person name="Nakamura M."/>
            <person name="Meguro A."/>
            <person name="Negishi M."/>
            <person name="Ohta I."/>
            <person name="Ohta T."/>
            <person name="Okamoto M."/>
            <person name="Ono N."/>
            <person name="Saji S."/>
            <person name="Sakaguchi M."/>
            <person name="Sakai K."/>
            <person name="Shibata M."/>
            <person name="Shimokawa T."/>
            <person name="Song J."/>
            <person name="Takazaki Y."/>
            <person name="Terasawa K."/>
            <person name="Tsugane M."/>
            <person name="Tsuji K."/>
            <person name="Ueda S."/>
            <person name="Waki K."/>
            <person name="Yamagata H."/>
            <person name="Yamamoto M."/>
            <person name="Yamamoto S."/>
            <person name="Yamane H."/>
            <person name="Yoshiki S."/>
            <person name="Yoshihara R."/>
            <person name="Yukawa K."/>
            <person name="Zhong H."/>
            <person name="Yano M."/>
            <person name="Yuan Q."/>
            <person name="Ouyang S."/>
            <person name="Liu J."/>
            <person name="Jones K.M."/>
            <person name="Gansberger K."/>
            <person name="Moffat K."/>
            <person name="Hill J."/>
            <person name="Bera J."/>
            <person name="Fadrosh D."/>
            <person name="Jin S."/>
            <person name="Johri S."/>
            <person name="Kim M."/>
            <person name="Overton L."/>
            <person name="Reardon M."/>
            <person name="Tsitrin T."/>
            <person name="Vuong H."/>
            <person name="Weaver B."/>
            <person name="Ciecko A."/>
            <person name="Tallon L."/>
            <person name="Jackson J."/>
            <person name="Pai G."/>
            <person name="Aken S.V."/>
            <person name="Utterback T."/>
            <person name="Reidmuller S."/>
            <person name="Feldblyum T."/>
            <person name="Hsiao J."/>
            <person name="Zismann V."/>
            <person name="Iobst S."/>
            <person name="de Vazeille A.R."/>
            <person name="Buell C.R."/>
            <person name="Ying K."/>
            <person name="Li Y."/>
            <person name="Lu T."/>
            <person name="Huang Y."/>
            <person name="Zhao Q."/>
            <person name="Feng Q."/>
            <person name="Zhang L."/>
            <person name="Zhu J."/>
            <person name="Weng Q."/>
            <person name="Mu J."/>
            <person name="Lu Y."/>
            <person name="Fan D."/>
            <person name="Liu Y."/>
            <person name="Guan J."/>
            <person name="Zhang Y."/>
            <person name="Yu S."/>
            <person name="Liu X."/>
            <person name="Zhang Y."/>
            <person name="Hong G."/>
            <person name="Han B."/>
            <person name="Choisne N."/>
            <person name="Demange N."/>
            <person name="Orjeda G."/>
            <person name="Samain S."/>
            <person name="Cattolico L."/>
            <person name="Pelletier E."/>
            <person name="Couloux A."/>
            <person name="Segurens B."/>
            <person name="Wincker P."/>
            <person name="D'Hont A."/>
            <person name="Scarpelli C."/>
            <person name="Weissenbach J."/>
            <person name="Salanoubat M."/>
            <person name="Quetier F."/>
            <person name="Yu Y."/>
            <person name="Kim H.R."/>
            <person name="Rambo T."/>
            <person name="Currie J."/>
            <person name="Collura K."/>
            <person name="Luo M."/>
            <person name="Yang T."/>
            <person name="Ammiraju J.S.S."/>
            <person name="Engler F."/>
            <person name="Soderlund C."/>
            <person name="Wing R.A."/>
            <person name="Palmer L.E."/>
            <person name="de la Bastide M."/>
            <person name="Spiegel L."/>
            <person name="Nascimento L."/>
            <person name="Zutavern T."/>
            <person name="O'Shaughnessy A."/>
            <person name="Dike S."/>
            <person name="Dedhia N."/>
            <person name="Preston R."/>
            <person name="Balija V."/>
            <person name="McCombie W.R."/>
            <person name="Chow T."/>
            <person name="Chen H."/>
            <person name="Chung M."/>
            <person name="Chen C."/>
            <person name="Shaw J."/>
            <person name="Wu H."/>
            <person name="Hsiao K."/>
            <person name="Chao Y."/>
            <person name="Chu M."/>
            <person name="Cheng C."/>
            <person name="Hour A."/>
            <person name="Lee P."/>
            <person name="Lin S."/>
            <person name="Lin Y."/>
            <person name="Liou J."/>
            <person name="Liu S."/>
            <person name="Hsing Y."/>
            <person name="Raghuvanshi S."/>
            <person name="Mohanty A."/>
            <person name="Bharti A.K."/>
            <person name="Gaur A."/>
            <person name="Gupta V."/>
            <person name="Kumar D."/>
            <person name="Ravi V."/>
            <person name="Vij S."/>
            <person name="Kapur A."/>
            <person name="Khurana P."/>
            <person name="Khurana P."/>
            <person name="Khurana J.P."/>
            <person name="Tyagi A.K."/>
            <person name="Gaikwad K."/>
            <person name="Singh A."/>
            <person name="Dalal V."/>
            <person name="Srivastava S."/>
            <person name="Dixit A."/>
            <person name="Pal A.K."/>
            <person name="Ghazi I.A."/>
            <person name="Yadav M."/>
            <person name="Pandit A."/>
            <person name="Bhargava A."/>
            <person name="Sureshbabu K."/>
            <person name="Batra K."/>
            <person name="Sharma T.R."/>
            <person name="Mohapatra T."/>
            <person name="Singh N.K."/>
            <person name="Messing J."/>
            <person name="Nelson A.B."/>
            <person name="Fuks G."/>
            <person name="Kavchok S."/>
            <person name="Keizer G."/>
            <person name="Linton E."/>
            <person name="Llaca V."/>
            <person name="Song R."/>
            <person name="Tanyolac B."/>
            <person name="Young S."/>
            <person name="Ho-Il K."/>
            <person name="Hahn J.H."/>
            <person name="Sangsakoo G."/>
            <person name="Vanavichit A."/>
            <person name="de Mattos Luiz.A.T."/>
            <person name="Zimmer P.D."/>
            <person name="Malone G."/>
            <person name="Dellagostin O."/>
            <person name="de Oliveira A.C."/>
            <person name="Bevan M."/>
            <person name="Bancroft I."/>
            <person name="Minx P."/>
            <person name="Cordum H."/>
            <person name="Wilson R."/>
            <person name="Cheng Z."/>
            <person name="Jin W."/>
            <person name="Jiang J."/>
            <person name="Leong S.A."/>
            <person name="Iwama H."/>
            <person name="Gojobori T."/>
            <person name="Itoh T."/>
            <person name="Niimura Y."/>
            <person name="Fujii Y."/>
            <person name="Habara T."/>
            <person name="Sakai H."/>
            <person name="Sato Y."/>
            <person name="Wilson G."/>
            <person name="Kumar K."/>
            <person name="McCouch S."/>
            <person name="Juretic N."/>
            <person name="Hoen D."/>
            <person name="Wright S."/>
            <person name="Bruskiewich R."/>
            <person name="Bureau T."/>
            <person name="Miyao A."/>
            <person name="Hirochika H."/>
            <person name="Nishikawa T."/>
            <person name="Kadowaki K."/>
            <person name="Sugiura M."/>
            <person name="Burr B."/>
            <person name="Sasaki T."/>
        </authorList>
    </citation>
    <scope>NUCLEOTIDE SEQUENCE [LARGE SCALE GENOMIC DNA]</scope>
    <source>
        <strain evidence="2">cv. Nipponbare</strain>
    </source>
</reference>
<evidence type="ECO:0000313" key="2">
    <source>
        <dbReference type="Proteomes" id="UP000000763"/>
    </source>
</evidence>
<accession>Q7XVV3</accession>
<evidence type="ECO:0000313" key="1">
    <source>
        <dbReference type="EMBL" id="CAD40423.3"/>
    </source>
</evidence>
<organism evidence="1 2">
    <name type="scientific">Oryza sativa subsp. japonica</name>
    <name type="common">Rice</name>
    <dbReference type="NCBI Taxonomy" id="39947"/>
    <lineage>
        <taxon>Eukaryota</taxon>
        <taxon>Viridiplantae</taxon>
        <taxon>Streptophyta</taxon>
        <taxon>Embryophyta</taxon>
        <taxon>Tracheophyta</taxon>
        <taxon>Spermatophyta</taxon>
        <taxon>Magnoliopsida</taxon>
        <taxon>Liliopsida</taxon>
        <taxon>Poales</taxon>
        <taxon>Poaceae</taxon>
        <taxon>BOP clade</taxon>
        <taxon>Oryzoideae</taxon>
        <taxon>Oryzeae</taxon>
        <taxon>Oryzinae</taxon>
        <taxon>Oryza</taxon>
        <taxon>Oryza sativa</taxon>
    </lineage>
</organism>
<reference evidence="2" key="2">
    <citation type="journal article" date="2008" name="Nucleic Acids Res.">
        <title>The rice annotation project database (RAP-DB): 2008 update.</title>
        <authorList>
            <consortium name="The rice annotation project (RAP)"/>
        </authorList>
    </citation>
    <scope>GENOME REANNOTATION</scope>
    <source>
        <strain evidence="2">cv. Nipponbare</strain>
    </source>
</reference>
<sequence>MPFFTPWLQAIMLSETKLPLPSSIPHLLFQLRLSLFSSSSGAAVQMGKRQHRARALAGGGGANGGKNAATQIGGEGSDVRVLQAAAAQMGKKGAAHVCITGGSSTDVKKTVAAQMGKKEATTHA</sequence>
<protein>
    <submittedName>
        <fullName evidence="1">OSJNBa0065J03.19 protein</fullName>
    </submittedName>
</protein>
<name>Q7XVV3_ORYSJ</name>
<dbReference type="EMBL" id="AL731615">
    <property type="protein sequence ID" value="CAD40423.3"/>
    <property type="molecule type" value="Genomic_DNA"/>
</dbReference>